<keyword evidence="1" id="KW-0732">Signal</keyword>
<sequence>MKNLYFKILITLGLLCSFSANVVFAAPLAKGKLFASENKQNAGAEKKLDIEEKSFSLTQPTLKAQSFTTYIPAGLKLYIFKFSLPNSYQRLPDRPPRG</sequence>
<name>A0A4U1CBP0_9SPHI</name>
<keyword evidence="3" id="KW-1185">Reference proteome</keyword>
<evidence type="ECO:0000313" key="3">
    <source>
        <dbReference type="Proteomes" id="UP000310477"/>
    </source>
</evidence>
<reference evidence="2 3" key="1">
    <citation type="submission" date="2019-04" db="EMBL/GenBank/DDBJ databases">
        <title>Pedobacter sp. AR-2-6 sp. nov., isolated from Arctic soil.</title>
        <authorList>
            <person name="Dahal R.H."/>
            <person name="Kim D.-U."/>
        </authorList>
    </citation>
    <scope>NUCLEOTIDE SEQUENCE [LARGE SCALE GENOMIC DNA]</scope>
    <source>
        <strain evidence="2 3">AR-2-6</strain>
    </source>
</reference>
<evidence type="ECO:0000313" key="2">
    <source>
        <dbReference type="EMBL" id="TKC03445.1"/>
    </source>
</evidence>
<dbReference type="AlphaFoldDB" id="A0A4U1CBP0"/>
<feature type="signal peptide" evidence="1">
    <location>
        <begin position="1"/>
        <end position="25"/>
    </location>
</feature>
<proteinExistence type="predicted"/>
<dbReference type="RefSeq" id="WP_136874069.1">
    <property type="nucleotide sequence ID" value="NZ_SWBO01000001.1"/>
</dbReference>
<dbReference type="EMBL" id="SWBO01000001">
    <property type="protein sequence ID" value="TKC03445.1"/>
    <property type="molecule type" value="Genomic_DNA"/>
</dbReference>
<feature type="chain" id="PRO_5020182695" evidence="1">
    <location>
        <begin position="26"/>
        <end position="98"/>
    </location>
</feature>
<dbReference type="Proteomes" id="UP000310477">
    <property type="component" value="Unassembled WGS sequence"/>
</dbReference>
<organism evidence="2 3">
    <name type="scientific">Pedobacter cryotolerans</name>
    <dbReference type="NCBI Taxonomy" id="2571270"/>
    <lineage>
        <taxon>Bacteria</taxon>
        <taxon>Pseudomonadati</taxon>
        <taxon>Bacteroidota</taxon>
        <taxon>Sphingobacteriia</taxon>
        <taxon>Sphingobacteriales</taxon>
        <taxon>Sphingobacteriaceae</taxon>
        <taxon>Pedobacter</taxon>
    </lineage>
</organism>
<accession>A0A4U1CBP0</accession>
<gene>
    <name evidence="2" type="ORF">FA045_02420</name>
</gene>
<evidence type="ECO:0000256" key="1">
    <source>
        <dbReference type="SAM" id="SignalP"/>
    </source>
</evidence>
<protein>
    <submittedName>
        <fullName evidence="2">Uncharacterized protein</fullName>
    </submittedName>
</protein>
<comment type="caution">
    <text evidence="2">The sequence shown here is derived from an EMBL/GenBank/DDBJ whole genome shotgun (WGS) entry which is preliminary data.</text>
</comment>